<dbReference type="Proteomes" id="UP000826651">
    <property type="component" value="Unassembled WGS sequence"/>
</dbReference>
<dbReference type="InterPro" id="IPR036584">
    <property type="entry name" value="FliS_sf"/>
</dbReference>
<dbReference type="NCBIfam" id="TIGR00208">
    <property type="entry name" value="fliS"/>
    <property type="match status" value="1"/>
</dbReference>
<keyword evidence="5" id="KW-0143">Chaperone</keyword>
<evidence type="ECO:0000256" key="1">
    <source>
        <dbReference type="ARBA" id="ARBA00004514"/>
    </source>
</evidence>
<reference evidence="7 8" key="1">
    <citation type="submission" date="2021-04" db="EMBL/GenBank/DDBJ databases">
        <title>Ruania sp. nov., isolated from sandy soil of mangrove forest.</title>
        <authorList>
            <person name="Ge X."/>
            <person name="Huang R."/>
            <person name="Liu W."/>
        </authorList>
    </citation>
    <scope>NUCLEOTIDE SEQUENCE [LARGE SCALE GENOMIC DNA]</scope>
    <source>
        <strain evidence="7 8">N2-46</strain>
    </source>
</reference>
<dbReference type="PANTHER" id="PTHR34773">
    <property type="entry name" value="FLAGELLAR SECRETION CHAPERONE FLIS"/>
    <property type="match status" value="1"/>
</dbReference>
<gene>
    <name evidence="7" type="primary">fliS</name>
    <name evidence="7" type="ORF">KCQ71_11840</name>
</gene>
<dbReference type="Gene3D" id="1.20.120.340">
    <property type="entry name" value="Flagellar protein FliS"/>
    <property type="match status" value="1"/>
</dbReference>
<keyword evidence="8" id="KW-1185">Reference proteome</keyword>
<protein>
    <recommendedName>
        <fullName evidence="6">Flagellar secretion chaperone FliS</fullName>
    </recommendedName>
</protein>
<keyword evidence="7" id="KW-0969">Cilium</keyword>
<evidence type="ECO:0000256" key="3">
    <source>
        <dbReference type="ARBA" id="ARBA00022490"/>
    </source>
</evidence>
<evidence type="ECO:0000313" key="7">
    <source>
        <dbReference type="EMBL" id="MBZ2196850.1"/>
    </source>
</evidence>
<dbReference type="SUPFAM" id="SSF101116">
    <property type="entry name" value="Flagellar export chaperone FliS"/>
    <property type="match status" value="1"/>
</dbReference>
<keyword evidence="7" id="KW-0282">Flagellum</keyword>
<evidence type="ECO:0000256" key="5">
    <source>
        <dbReference type="ARBA" id="ARBA00023186"/>
    </source>
</evidence>
<evidence type="ECO:0000256" key="4">
    <source>
        <dbReference type="ARBA" id="ARBA00022795"/>
    </source>
</evidence>
<sequence>MSTYTAARQSYLQDQVLAASPARLVTMLYDRLLLDLSRAEGAQELEDWAQARGHLIHAQRIVTELMTTLDVDAWDGGAQLHAIYAYALSTLLTASTTRDPGLIASVRELLEPIRSAWHEAATNLPALRSAAPNGSLGVA</sequence>
<evidence type="ECO:0000313" key="8">
    <source>
        <dbReference type="Proteomes" id="UP000826651"/>
    </source>
</evidence>
<name>A0ABS7S9G0_9MICO</name>
<evidence type="ECO:0000256" key="6">
    <source>
        <dbReference type="PIRNR" id="PIRNR039090"/>
    </source>
</evidence>
<dbReference type="InterPro" id="IPR003713">
    <property type="entry name" value="FliS"/>
</dbReference>
<keyword evidence="7" id="KW-0966">Cell projection</keyword>
<dbReference type="CDD" id="cd16098">
    <property type="entry name" value="FliS"/>
    <property type="match status" value="1"/>
</dbReference>
<dbReference type="RefSeq" id="WP_223406106.1">
    <property type="nucleotide sequence ID" value="NZ_JAGSHT010000012.1"/>
</dbReference>
<proteinExistence type="inferred from homology"/>
<keyword evidence="3 6" id="KW-0963">Cytoplasm</keyword>
<evidence type="ECO:0000256" key="2">
    <source>
        <dbReference type="ARBA" id="ARBA00008787"/>
    </source>
</evidence>
<dbReference type="PANTHER" id="PTHR34773:SF1">
    <property type="entry name" value="FLAGELLAR SECRETION CHAPERONE FLIS"/>
    <property type="match status" value="1"/>
</dbReference>
<accession>A0ABS7S9G0</accession>
<keyword evidence="4 6" id="KW-1005">Bacterial flagellum biogenesis</keyword>
<dbReference type="PIRSF" id="PIRSF039090">
    <property type="entry name" value="Flis"/>
    <property type="match status" value="1"/>
</dbReference>
<comment type="caution">
    <text evidence="7">The sequence shown here is derived from an EMBL/GenBank/DDBJ whole genome shotgun (WGS) entry which is preliminary data.</text>
</comment>
<comment type="subcellular location">
    <subcellularLocation>
        <location evidence="1 6">Cytoplasm</location>
        <location evidence="1 6">Cytosol</location>
    </subcellularLocation>
</comment>
<organism evidence="7 8">
    <name type="scientific">Occultella gossypii</name>
    <dbReference type="NCBI Taxonomy" id="2800820"/>
    <lineage>
        <taxon>Bacteria</taxon>
        <taxon>Bacillati</taxon>
        <taxon>Actinomycetota</taxon>
        <taxon>Actinomycetes</taxon>
        <taxon>Micrococcales</taxon>
        <taxon>Ruaniaceae</taxon>
        <taxon>Occultella</taxon>
    </lineage>
</organism>
<dbReference type="Pfam" id="PF02561">
    <property type="entry name" value="FliS"/>
    <property type="match status" value="1"/>
</dbReference>
<dbReference type="EMBL" id="JAGSHT010000012">
    <property type="protein sequence ID" value="MBZ2196850.1"/>
    <property type="molecule type" value="Genomic_DNA"/>
</dbReference>
<comment type="similarity">
    <text evidence="2 6">Belongs to the FliS family.</text>
</comment>